<name>A0ABT1L656_9GAMM</name>
<keyword evidence="3" id="KW-1185">Reference proteome</keyword>
<gene>
    <name evidence="2" type="ORF">MKS91_03715</name>
</gene>
<feature type="compositionally biased region" description="Polar residues" evidence="1">
    <location>
        <begin position="30"/>
        <end position="39"/>
    </location>
</feature>
<evidence type="ECO:0000313" key="2">
    <source>
        <dbReference type="EMBL" id="MCP8352396.1"/>
    </source>
</evidence>
<feature type="compositionally biased region" description="Polar residues" evidence="1">
    <location>
        <begin position="57"/>
        <end position="83"/>
    </location>
</feature>
<feature type="compositionally biased region" description="Basic and acidic residues" evidence="1">
    <location>
        <begin position="40"/>
        <end position="56"/>
    </location>
</feature>
<accession>A0ABT1L656</accession>
<dbReference type="Proteomes" id="UP001320768">
    <property type="component" value="Unassembled WGS sequence"/>
</dbReference>
<organism evidence="2 3">
    <name type="scientific">Candidatus Synchoanobacter obligatus</name>
    <dbReference type="NCBI Taxonomy" id="2919597"/>
    <lineage>
        <taxon>Bacteria</taxon>
        <taxon>Pseudomonadati</taxon>
        <taxon>Pseudomonadota</taxon>
        <taxon>Gammaproteobacteria</taxon>
        <taxon>Candidatus Comchoanobacterales</taxon>
        <taxon>Candidatus Comchoanobacteraceae</taxon>
        <taxon>Candidatus Synchoanobacter</taxon>
    </lineage>
</organism>
<feature type="region of interest" description="Disordered" evidence="1">
    <location>
        <begin position="30"/>
        <end position="83"/>
    </location>
</feature>
<comment type="caution">
    <text evidence="2">The sequence shown here is derived from an EMBL/GenBank/DDBJ whole genome shotgun (WGS) entry which is preliminary data.</text>
</comment>
<dbReference type="EMBL" id="JAKUDN010000002">
    <property type="protein sequence ID" value="MCP8352396.1"/>
    <property type="molecule type" value="Genomic_DNA"/>
</dbReference>
<sequence>MEIIIAPQGNDSVIAEQGNNAYYIPMAQDLTTTNSSTHKGSLEERAKKWAATERNNRANGQQGPSNNPEPSGLSNSRVSKTFL</sequence>
<evidence type="ECO:0000256" key="1">
    <source>
        <dbReference type="SAM" id="MobiDB-lite"/>
    </source>
</evidence>
<proteinExistence type="predicted"/>
<dbReference type="RefSeq" id="WP_258569501.1">
    <property type="nucleotide sequence ID" value="NZ_JAKUDN010000002.1"/>
</dbReference>
<reference evidence="2 3" key="1">
    <citation type="journal article" date="2022" name="Nat. Microbiol.">
        <title>The microbiome of a bacterivorous marine choanoflagellate contains a resource-demanding obligate bacterial associate.</title>
        <authorList>
            <person name="Needham D.M."/>
            <person name="Poirier C."/>
            <person name="Bachy C."/>
            <person name="George E.E."/>
            <person name="Wilken S."/>
            <person name="Yung C.C.M."/>
            <person name="Limardo A.J."/>
            <person name="Morando M."/>
            <person name="Sudek L."/>
            <person name="Malmstrom R.R."/>
            <person name="Keeling P.J."/>
            <person name="Santoro A.E."/>
            <person name="Worden A.Z."/>
        </authorList>
    </citation>
    <scope>NUCLEOTIDE SEQUENCE [LARGE SCALE GENOMIC DNA]</scope>
    <source>
        <strain evidence="2 3">Comchoano-2</strain>
    </source>
</reference>
<evidence type="ECO:0000313" key="3">
    <source>
        <dbReference type="Proteomes" id="UP001320768"/>
    </source>
</evidence>
<protein>
    <submittedName>
        <fullName evidence="2">Uncharacterized protein</fullName>
    </submittedName>
</protein>